<dbReference type="InterPro" id="IPR051606">
    <property type="entry name" value="Polyketide_Oxido-like"/>
</dbReference>
<dbReference type="OrthoDB" id="2149349at2759"/>
<dbReference type="InterPro" id="IPR036291">
    <property type="entry name" value="NAD(P)-bd_dom_sf"/>
</dbReference>
<gene>
    <name evidence="3" type="ORF">M427DRAFT_33735</name>
</gene>
<dbReference type="GO" id="GO:0016646">
    <property type="term" value="F:oxidoreductase activity, acting on the CH-NH group of donors, NAD or NADP as acceptor"/>
    <property type="evidence" value="ECO:0007669"/>
    <property type="project" value="TreeGrafter"/>
</dbReference>
<dbReference type="PANTHER" id="PTHR43355:SF2">
    <property type="entry name" value="FLAVIN REDUCTASE (NADPH)"/>
    <property type="match status" value="1"/>
</dbReference>
<dbReference type="Pfam" id="PF13460">
    <property type="entry name" value="NAD_binding_10"/>
    <property type="match status" value="1"/>
</dbReference>
<feature type="domain" description="NAD(P)-binding" evidence="2">
    <location>
        <begin position="9"/>
        <end position="171"/>
    </location>
</feature>
<comment type="similarity">
    <text evidence="1">Belongs to the avfA family.</text>
</comment>
<evidence type="ECO:0000256" key="1">
    <source>
        <dbReference type="ARBA" id="ARBA00038376"/>
    </source>
</evidence>
<dbReference type="Proteomes" id="UP000070544">
    <property type="component" value="Unassembled WGS sequence"/>
</dbReference>
<accession>A0A139AAE4</accession>
<evidence type="ECO:0000313" key="4">
    <source>
        <dbReference type="Proteomes" id="UP000070544"/>
    </source>
</evidence>
<organism evidence="3 4">
    <name type="scientific">Gonapodya prolifera (strain JEL478)</name>
    <name type="common">Monoblepharis prolifera</name>
    <dbReference type="NCBI Taxonomy" id="1344416"/>
    <lineage>
        <taxon>Eukaryota</taxon>
        <taxon>Fungi</taxon>
        <taxon>Fungi incertae sedis</taxon>
        <taxon>Chytridiomycota</taxon>
        <taxon>Chytridiomycota incertae sedis</taxon>
        <taxon>Monoblepharidomycetes</taxon>
        <taxon>Monoblepharidales</taxon>
        <taxon>Gonapodyaceae</taxon>
        <taxon>Gonapodya</taxon>
    </lineage>
</organism>
<name>A0A139AAE4_GONPJ</name>
<dbReference type="SUPFAM" id="SSF51735">
    <property type="entry name" value="NAD(P)-binding Rossmann-fold domains"/>
    <property type="match status" value="1"/>
</dbReference>
<dbReference type="Gene3D" id="3.40.50.720">
    <property type="entry name" value="NAD(P)-binding Rossmann-like Domain"/>
    <property type="match status" value="1"/>
</dbReference>
<reference evidence="3 4" key="1">
    <citation type="journal article" date="2015" name="Genome Biol. Evol.">
        <title>Phylogenomic analyses indicate that early fungi evolved digesting cell walls of algal ancestors of land plants.</title>
        <authorList>
            <person name="Chang Y."/>
            <person name="Wang S."/>
            <person name="Sekimoto S."/>
            <person name="Aerts A.L."/>
            <person name="Choi C."/>
            <person name="Clum A."/>
            <person name="LaButti K.M."/>
            <person name="Lindquist E.A."/>
            <person name="Yee Ngan C."/>
            <person name="Ohm R.A."/>
            <person name="Salamov A.A."/>
            <person name="Grigoriev I.V."/>
            <person name="Spatafora J.W."/>
            <person name="Berbee M.L."/>
        </authorList>
    </citation>
    <scope>NUCLEOTIDE SEQUENCE [LARGE SCALE GENOMIC DNA]</scope>
    <source>
        <strain evidence="3 4">JEL478</strain>
    </source>
</reference>
<dbReference type="EMBL" id="KQ965775">
    <property type="protein sequence ID" value="KXS13766.1"/>
    <property type="molecule type" value="Genomic_DNA"/>
</dbReference>
<protein>
    <submittedName>
        <fullName evidence="3">NAD(P)-binding protein</fullName>
    </submittedName>
</protein>
<sequence>MPHTVLVLGGTGLIGRLILSTFLAKGHPVVAYSRNISKLPPELSTKYPTTFVPVQGSLDNESELKAALTIRPVTVVVSSVGPVDGRGHEVGSIARGYRVLAKTMKEPGVRTVYALAAIVGMVGALIPAAKAELIEIAKTFNEGNTFEGLDWVVYLFGMLKDGEPTTVEAQEARLALRG</sequence>
<keyword evidence="4" id="KW-1185">Reference proteome</keyword>
<dbReference type="AlphaFoldDB" id="A0A139AAE4"/>
<evidence type="ECO:0000259" key="2">
    <source>
        <dbReference type="Pfam" id="PF13460"/>
    </source>
</evidence>
<dbReference type="PANTHER" id="PTHR43355">
    <property type="entry name" value="FLAVIN REDUCTASE (NADPH)"/>
    <property type="match status" value="1"/>
</dbReference>
<proteinExistence type="inferred from homology"/>
<dbReference type="InterPro" id="IPR016040">
    <property type="entry name" value="NAD(P)-bd_dom"/>
</dbReference>
<evidence type="ECO:0000313" key="3">
    <source>
        <dbReference type="EMBL" id="KXS13766.1"/>
    </source>
</evidence>